<keyword evidence="2" id="KW-1185">Reference proteome</keyword>
<dbReference type="Proteomes" id="UP000037931">
    <property type="component" value="Unassembled WGS sequence"/>
</dbReference>
<protein>
    <submittedName>
        <fullName evidence="1">Uncharacterized protein</fullName>
    </submittedName>
</protein>
<gene>
    <name evidence="1" type="ORF">PF66_06332</name>
</gene>
<evidence type="ECO:0000313" key="2">
    <source>
        <dbReference type="Proteomes" id="UP000037931"/>
    </source>
</evidence>
<dbReference type="OrthoDB" id="5812445at2"/>
<accession>A0A0N0E123</accession>
<comment type="caution">
    <text evidence="1">The sequence shown here is derived from an EMBL/GenBank/DDBJ whole genome shotgun (WGS) entry which is preliminary data.</text>
</comment>
<dbReference type="AlphaFoldDB" id="A0A0N0E123"/>
<reference evidence="1 2" key="1">
    <citation type="journal article" date="2015" name="PLoS ONE">
        <title>Rice-Infecting Pseudomonas Genomes Are Highly Accessorized and Harbor Multiple Putative Virulence Mechanisms to Cause Sheath Brown Rot.</title>
        <authorList>
            <person name="Quibod I.L."/>
            <person name="Grande G."/>
            <person name="Oreiro E.G."/>
            <person name="Borja F.N."/>
            <person name="Dossa G.S."/>
            <person name="Mauleon R."/>
            <person name="Cruz C.V."/>
            <person name="Oliva R."/>
        </authorList>
    </citation>
    <scope>NUCLEOTIDE SEQUENCE [LARGE SCALE GENOMIC DNA]</scope>
    <source>
        <strain evidence="1 2">IRRI 6609</strain>
    </source>
</reference>
<organism evidence="1 2">
    <name type="scientific">Pseudomonas asplenii</name>
    <dbReference type="NCBI Taxonomy" id="53407"/>
    <lineage>
        <taxon>Bacteria</taxon>
        <taxon>Pseudomonadati</taxon>
        <taxon>Pseudomonadota</taxon>
        <taxon>Gammaproteobacteria</taxon>
        <taxon>Pseudomonadales</taxon>
        <taxon>Pseudomonadaceae</taxon>
        <taxon>Pseudomonas</taxon>
    </lineage>
</organism>
<sequence>MGRFDFESMSQDEDAAVKFQLNSTGNIFTASTSREATLSDEARRLFKGVSTLFDAMAKAMSESGRGLFDYDGWMTLLQGSGLFVQLERYDRNLEIRSCAVPVGTQIIQQALPGISDGASMDIAKRVLLAIGGKLEGSREDEKKRFGHLMFINEEIMGCASVSVRLFYASRESHAAVIAVPCHEMSARGFYQKQIANNFLLVDAGKVSKYECGNDSAEGAYNYKGLVESMLMLLNK</sequence>
<proteinExistence type="predicted"/>
<dbReference type="RefSeq" id="WP_054064815.1">
    <property type="nucleotide sequence ID" value="NZ_JSYZ01000045.1"/>
</dbReference>
<name>A0A0N0E123_9PSED</name>
<dbReference type="PATRIC" id="fig|50340.43.peg.4961"/>
<dbReference type="EMBL" id="JSYZ01000045">
    <property type="protein sequence ID" value="KPA87163.1"/>
    <property type="molecule type" value="Genomic_DNA"/>
</dbReference>
<evidence type="ECO:0000313" key="1">
    <source>
        <dbReference type="EMBL" id="KPA87163.1"/>
    </source>
</evidence>